<keyword evidence="3" id="KW-1185">Reference proteome</keyword>
<protein>
    <submittedName>
        <fullName evidence="2">Uncharacterized protein</fullName>
    </submittedName>
</protein>
<name>A0AAD7NJG7_9AGAR</name>
<evidence type="ECO:0000256" key="1">
    <source>
        <dbReference type="SAM" id="Phobius"/>
    </source>
</evidence>
<accession>A0AAD7NJG7</accession>
<sequence length="86" mass="9360">MDITGGLNFSIGAKIPAGAVAQFVIVGEGNSSATGWNPTFDFIPFRLNSATFIQCLSAVIIIAISRLRDYFRRHCPSRGPNRPQHP</sequence>
<proteinExistence type="predicted"/>
<evidence type="ECO:0000313" key="2">
    <source>
        <dbReference type="EMBL" id="KAJ7762916.1"/>
    </source>
</evidence>
<dbReference type="AlphaFoldDB" id="A0AAD7NJG7"/>
<keyword evidence="1" id="KW-0472">Membrane</keyword>
<reference evidence="2" key="1">
    <citation type="submission" date="2023-03" db="EMBL/GenBank/DDBJ databases">
        <title>Massive genome expansion in bonnet fungi (Mycena s.s.) driven by repeated elements and novel gene families across ecological guilds.</title>
        <authorList>
            <consortium name="Lawrence Berkeley National Laboratory"/>
            <person name="Harder C.B."/>
            <person name="Miyauchi S."/>
            <person name="Viragh M."/>
            <person name="Kuo A."/>
            <person name="Thoen E."/>
            <person name="Andreopoulos B."/>
            <person name="Lu D."/>
            <person name="Skrede I."/>
            <person name="Drula E."/>
            <person name="Henrissat B."/>
            <person name="Morin E."/>
            <person name="Kohler A."/>
            <person name="Barry K."/>
            <person name="LaButti K."/>
            <person name="Morin E."/>
            <person name="Salamov A."/>
            <person name="Lipzen A."/>
            <person name="Mereny Z."/>
            <person name="Hegedus B."/>
            <person name="Baldrian P."/>
            <person name="Stursova M."/>
            <person name="Weitz H."/>
            <person name="Taylor A."/>
            <person name="Grigoriev I.V."/>
            <person name="Nagy L.G."/>
            <person name="Martin F."/>
            <person name="Kauserud H."/>
        </authorList>
    </citation>
    <scope>NUCLEOTIDE SEQUENCE</scope>
    <source>
        <strain evidence="2">CBHHK182m</strain>
    </source>
</reference>
<comment type="caution">
    <text evidence="2">The sequence shown here is derived from an EMBL/GenBank/DDBJ whole genome shotgun (WGS) entry which is preliminary data.</text>
</comment>
<dbReference type="Proteomes" id="UP001215598">
    <property type="component" value="Unassembled WGS sequence"/>
</dbReference>
<keyword evidence="1" id="KW-0812">Transmembrane</keyword>
<keyword evidence="1" id="KW-1133">Transmembrane helix</keyword>
<gene>
    <name evidence="2" type="ORF">B0H16DRAFT_1528147</name>
</gene>
<feature type="transmembrane region" description="Helical" evidence="1">
    <location>
        <begin position="45"/>
        <end position="64"/>
    </location>
</feature>
<dbReference type="EMBL" id="JARKIB010000031">
    <property type="protein sequence ID" value="KAJ7762916.1"/>
    <property type="molecule type" value="Genomic_DNA"/>
</dbReference>
<evidence type="ECO:0000313" key="3">
    <source>
        <dbReference type="Proteomes" id="UP001215598"/>
    </source>
</evidence>
<organism evidence="2 3">
    <name type="scientific">Mycena metata</name>
    <dbReference type="NCBI Taxonomy" id="1033252"/>
    <lineage>
        <taxon>Eukaryota</taxon>
        <taxon>Fungi</taxon>
        <taxon>Dikarya</taxon>
        <taxon>Basidiomycota</taxon>
        <taxon>Agaricomycotina</taxon>
        <taxon>Agaricomycetes</taxon>
        <taxon>Agaricomycetidae</taxon>
        <taxon>Agaricales</taxon>
        <taxon>Marasmiineae</taxon>
        <taxon>Mycenaceae</taxon>
        <taxon>Mycena</taxon>
    </lineage>
</organism>